<dbReference type="Proteomes" id="UP001145021">
    <property type="component" value="Unassembled WGS sequence"/>
</dbReference>
<feature type="domain" description="CCHC-type" evidence="7">
    <location>
        <begin position="141"/>
        <end position="156"/>
    </location>
</feature>
<dbReference type="InterPro" id="IPR042246">
    <property type="entry name" value="ZCCHC9"/>
</dbReference>
<evidence type="ECO:0000256" key="5">
    <source>
        <dbReference type="PROSITE-ProRule" id="PRU00047"/>
    </source>
</evidence>
<evidence type="ECO:0000259" key="7">
    <source>
        <dbReference type="PROSITE" id="PS50158"/>
    </source>
</evidence>
<dbReference type="Gene3D" id="4.10.60.10">
    <property type="entry name" value="Zinc finger, CCHC-type"/>
    <property type="match status" value="2"/>
</dbReference>
<dbReference type="InterPro" id="IPR036875">
    <property type="entry name" value="Znf_CCHC_sf"/>
</dbReference>
<dbReference type="PANTHER" id="PTHR46242">
    <property type="entry name" value="ZINC FINGER CCHC DOMAIN-CONTAINING PROTEIN 9 ZCCHC9"/>
    <property type="match status" value="1"/>
</dbReference>
<name>A0A9W7XQS1_9FUNG</name>
<dbReference type="PROSITE" id="PS50158">
    <property type="entry name" value="ZF_CCHC"/>
    <property type="match status" value="3"/>
</dbReference>
<evidence type="ECO:0000313" key="8">
    <source>
        <dbReference type="EMBL" id="KAJ1647625.1"/>
    </source>
</evidence>
<dbReference type="GO" id="GO:0003676">
    <property type="term" value="F:nucleic acid binding"/>
    <property type="evidence" value="ECO:0007669"/>
    <property type="project" value="InterPro"/>
</dbReference>
<dbReference type="GO" id="GO:0005730">
    <property type="term" value="C:nucleolus"/>
    <property type="evidence" value="ECO:0007669"/>
    <property type="project" value="TreeGrafter"/>
</dbReference>
<reference evidence="8" key="1">
    <citation type="submission" date="2022-07" db="EMBL/GenBank/DDBJ databases">
        <title>Phylogenomic reconstructions and comparative analyses of Kickxellomycotina fungi.</title>
        <authorList>
            <person name="Reynolds N.K."/>
            <person name="Stajich J.E."/>
            <person name="Barry K."/>
            <person name="Grigoriev I.V."/>
            <person name="Crous P."/>
            <person name="Smith M.E."/>
        </authorList>
    </citation>
    <scope>NUCLEOTIDE SEQUENCE</scope>
    <source>
        <strain evidence="8">NBRC 105413</strain>
    </source>
</reference>
<evidence type="ECO:0000256" key="4">
    <source>
        <dbReference type="ARBA" id="ARBA00022833"/>
    </source>
</evidence>
<dbReference type="Pfam" id="PF00098">
    <property type="entry name" value="zf-CCHC"/>
    <property type="match status" value="1"/>
</dbReference>
<feature type="compositionally biased region" description="Basic and acidic residues" evidence="6">
    <location>
        <begin position="215"/>
        <end position="227"/>
    </location>
</feature>
<evidence type="ECO:0000256" key="2">
    <source>
        <dbReference type="ARBA" id="ARBA00022737"/>
    </source>
</evidence>
<dbReference type="GO" id="GO:0008270">
    <property type="term" value="F:zinc ion binding"/>
    <property type="evidence" value="ECO:0007669"/>
    <property type="project" value="UniProtKB-KW"/>
</dbReference>
<accession>A0A9W7XQS1</accession>
<dbReference type="SMART" id="SM00343">
    <property type="entry name" value="ZnF_C2HC"/>
    <property type="match status" value="4"/>
</dbReference>
<dbReference type="InterPro" id="IPR001878">
    <property type="entry name" value="Znf_CCHC"/>
</dbReference>
<organism evidence="8 9">
    <name type="scientific">Coemansia asiatica</name>
    <dbReference type="NCBI Taxonomy" id="1052880"/>
    <lineage>
        <taxon>Eukaryota</taxon>
        <taxon>Fungi</taxon>
        <taxon>Fungi incertae sedis</taxon>
        <taxon>Zoopagomycota</taxon>
        <taxon>Kickxellomycotina</taxon>
        <taxon>Kickxellomycetes</taxon>
        <taxon>Kickxellales</taxon>
        <taxon>Kickxellaceae</taxon>
        <taxon>Coemansia</taxon>
    </lineage>
</organism>
<feature type="domain" description="CCHC-type" evidence="7">
    <location>
        <begin position="92"/>
        <end position="107"/>
    </location>
</feature>
<dbReference type="SUPFAM" id="SSF57756">
    <property type="entry name" value="Retrovirus zinc finger-like domains"/>
    <property type="match status" value="2"/>
</dbReference>
<dbReference type="PANTHER" id="PTHR46242:SF1">
    <property type="entry name" value="ZINC FINGER CCHC DOMAIN-CONTAINING PROTEIN 9"/>
    <property type="match status" value="1"/>
</dbReference>
<evidence type="ECO:0000256" key="6">
    <source>
        <dbReference type="SAM" id="MobiDB-lite"/>
    </source>
</evidence>
<keyword evidence="3 5" id="KW-0863">Zinc-finger</keyword>
<keyword evidence="9" id="KW-1185">Reference proteome</keyword>
<feature type="compositionally biased region" description="Basic residues" evidence="6">
    <location>
        <begin position="228"/>
        <end position="240"/>
    </location>
</feature>
<feature type="domain" description="CCHC-type" evidence="7">
    <location>
        <begin position="116"/>
        <end position="129"/>
    </location>
</feature>
<dbReference type="EMBL" id="JANBOH010000024">
    <property type="protein sequence ID" value="KAJ1647625.1"/>
    <property type="molecule type" value="Genomic_DNA"/>
</dbReference>
<protein>
    <recommendedName>
        <fullName evidence="7">CCHC-type domain-containing protein</fullName>
    </recommendedName>
</protein>
<keyword evidence="4" id="KW-0862">Zinc</keyword>
<keyword evidence="1" id="KW-0479">Metal-binding</keyword>
<feature type="compositionally biased region" description="Basic and acidic residues" evidence="6">
    <location>
        <begin position="67"/>
        <end position="80"/>
    </location>
</feature>
<feature type="region of interest" description="Disordered" evidence="6">
    <location>
        <begin position="214"/>
        <end position="240"/>
    </location>
</feature>
<keyword evidence="2" id="KW-0677">Repeat</keyword>
<gene>
    <name evidence="8" type="ORF">LPJ64_001004</name>
</gene>
<comment type="caution">
    <text evidence="8">The sequence shown here is derived from an EMBL/GenBank/DDBJ whole genome shotgun (WGS) entry which is preliminary data.</text>
</comment>
<evidence type="ECO:0000256" key="3">
    <source>
        <dbReference type="ARBA" id="ARBA00022771"/>
    </source>
</evidence>
<dbReference type="AlphaFoldDB" id="A0A9W7XQS1"/>
<evidence type="ECO:0000313" key="9">
    <source>
        <dbReference type="Proteomes" id="UP001145021"/>
    </source>
</evidence>
<feature type="region of interest" description="Disordered" evidence="6">
    <location>
        <begin position="1"/>
        <end position="80"/>
    </location>
</feature>
<evidence type="ECO:0000256" key="1">
    <source>
        <dbReference type="ARBA" id="ARBA00022723"/>
    </source>
</evidence>
<dbReference type="FunFam" id="4.10.60.10:FF:000091">
    <property type="entry name" value="Zinc finger CCHC-type-containing 9"/>
    <property type="match status" value="1"/>
</dbReference>
<feature type="compositionally biased region" description="Basic and acidic residues" evidence="6">
    <location>
        <begin position="26"/>
        <end position="49"/>
    </location>
</feature>
<proteinExistence type="predicted"/>
<sequence length="240" mass="26949">MTRVAKPAPKVPESGTQFVAKPLMLKKSEIEKQKQRQKRKAQEEEDRKRTQTNYGQDSANAPKRHRSENAKNKRNEKRREFRKIEKEKNFTCFLCRQKGHSVKNCPKASEAQVGVCYRCGSDEHTTKDCSTRGKSFAFATCFVCGGQGHLASKCEKNDKGLYPDGGGCKYCGSTQHLAKDCKPTRNSSTEATVGTVDAKQGGDDDDVFAALRMQQQDKTKHDAEPKKPMAKKPKRVVARF</sequence>